<name>A0A377J907_GRIHO</name>
<evidence type="ECO:0000259" key="4">
    <source>
        <dbReference type="Pfam" id="PF09126"/>
    </source>
</evidence>
<keyword evidence="1" id="KW-0540">Nuclease</keyword>
<dbReference type="Pfam" id="PF09126">
    <property type="entry name" value="NaeI"/>
    <property type="match status" value="1"/>
</dbReference>
<dbReference type="GO" id="GO:0009307">
    <property type="term" value="P:DNA restriction-modification system"/>
    <property type="evidence" value="ECO:0007669"/>
    <property type="project" value="InterPro"/>
</dbReference>
<dbReference type="GO" id="GO:0003677">
    <property type="term" value="F:DNA binding"/>
    <property type="evidence" value="ECO:0007669"/>
    <property type="project" value="InterPro"/>
</dbReference>
<evidence type="ECO:0000256" key="3">
    <source>
        <dbReference type="ARBA" id="ARBA00022801"/>
    </source>
</evidence>
<protein>
    <submittedName>
        <fullName evidence="5">Type-2 restriction enzyme NaeI</fullName>
        <ecNumber evidence="5">3.1.21.4</ecNumber>
    </submittedName>
</protein>
<dbReference type="AlphaFoldDB" id="A0A377J907"/>
<dbReference type="InterPro" id="IPR037057">
    <property type="entry name" value="DNA_rep_MutH/T2_RE_sf"/>
</dbReference>
<accession>A0A377J907</accession>
<dbReference type="SUPFAM" id="SSF52980">
    <property type="entry name" value="Restriction endonuclease-like"/>
    <property type="match status" value="1"/>
</dbReference>
<sequence length="308" mass="34627">MLLVVVMSLVVQLENDDELAKVVAQINSEKRFKERFISTIRQSIDEVIDGPRTGRYAYDQLEKTEKTYLGTKIEILVRSEFGFELGEKMDYRIGGIEVDCKYTGSGWGWNIPKEAIGHLCLLVRADDKKGRASVGLIRATPEVMNKGKNQDGKGTISKSGREAIHWFFLDEPMPLNQLFIWSDTLIDKIKEKTSGQQRLNEMFRLVQGVLIERETIATIAQAKDDPMKRVRANGGARSMLASEGIIILGHQNDHPRICRELALPVPTKGQVVAVRVVPGDGHDCCYFAGNYWRKATESDEQVAVPVTY</sequence>
<dbReference type="Gene3D" id="1.10.10.10">
    <property type="entry name" value="Winged helix-like DNA-binding domain superfamily/Winged helix DNA-binding domain"/>
    <property type="match status" value="1"/>
</dbReference>
<feature type="domain" description="Type II restriction enzyme NaeI" evidence="4">
    <location>
        <begin position="21"/>
        <end position="300"/>
    </location>
</feature>
<dbReference type="CDD" id="cd22338">
    <property type="entry name" value="NaeI-like"/>
    <property type="match status" value="1"/>
</dbReference>
<dbReference type="InterPro" id="IPR015210">
    <property type="entry name" value="NaeI"/>
</dbReference>
<dbReference type="Proteomes" id="UP000254512">
    <property type="component" value="Unassembled WGS sequence"/>
</dbReference>
<keyword evidence="2" id="KW-0255">Endonuclease</keyword>
<dbReference type="GO" id="GO:0009036">
    <property type="term" value="F:type II site-specific deoxyribonuclease activity"/>
    <property type="evidence" value="ECO:0007669"/>
    <property type="project" value="UniProtKB-EC"/>
</dbReference>
<evidence type="ECO:0000313" key="6">
    <source>
        <dbReference type="Proteomes" id="UP000254512"/>
    </source>
</evidence>
<evidence type="ECO:0000256" key="2">
    <source>
        <dbReference type="ARBA" id="ARBA00022759"/>
    </source>
</evidence>
<dbReference type="REBASE" id="421161">
    <property type="entry name" value="Gho11645IP"/>
</dbReference>
<gene>
    <name evidence="5" type="primary">naeIR</name>
    <name evidence="5" type="ORF">NCTC11645_03752</name>
</gene>
<reference evidence="5 6" key="1">
    <citation type="submission" date="2018-06" db="EMBL/GenBank/DDBJ databases">
        <authorList>
            <consortium name="Pathogen Informatics"/>
            <person name="Doyle S."/>
        </authorList>
    </citation>
    <scope>NUCLEOTIDE SEQUENCE [LARGE SCALE GENOMIC DNA]</scope>
    <source>
        <strain evidence="5 6">NCTC11645</strain>
    </source>
</reference>
<dbReference type="EMBL" id="UGHD01000004">
    <property type="protein sequence ID" value="STO98955.1"/>
    <property type="molecule type" value="Genomic_DNA"/>
</dbReference>
<proteinExistence type="predicted"/>
<keyword evidence="3 5" id="KW-0378">Hydrolase</keyword>
<dbReference type="EC" id="3.1.21.4" evidence="5"/>
<dbReference type="InterPro" id="IPR011335">
    <property type="entry name" value="Restrct_endonuc-II-like"/>
</dbReference>
<dbReference type="InterPro" id="IPR036388">
    <property type="entry name" value="WH-like_DNA-bd_sf"/>
</dbReference>
<dbReference type="Gene3D" id="3.40.600.10">
    <property type="entry name" value="DNA mismatch repair MutH/Restriction endonuclease, type II"/>
    <property type="match status" value="1"/>
</dbReference>
<evidence type="ECO:0000256" key="1">
    <source>
        <dbReference type="ARBA" id="ARBA00022722"/>
    </source>
</evidence>
<organism evidence="5 6">
    <name type="scientific">Grimontia hollisae</name>
    <name type="common">Vibrio hollisae</name>
    <dbReference type="NCBI Taxonomy" id="673"/>
    <lineage>
        <taxon>Bacteria</taxon>
        <taxon>Pseudomonadati</taxon>
        <taxon>Pseudomonadota</taxon>
        <taxon>Gammaproteobacteria</taxon>
        <taxon>Vibrionales</taxon>
        <taxon>Vibrionaceae</taxon>
        <taxon>Grimontia</taxon>
    </lineage>
</organism>
<evidence type="ECO:0000313" key="5">
    <source>
        <dbReference type="EMBL" id="STO98955.1"/>
    </source>
</evidence>